<name>A0A538S8F3_UNCEI</name>
<evidence type="ECO:0000313" key="1">
    <source>
        <dbReference type="EMBL" id="TMQ47616.1"/>
    </source>
</evidence>
<protein>
    <submittedName>
        <fullName evidence="1">Uncharacterized protein</fullName>
    </submittedName>
</protein>
<accession>A0A538S8F3</accession>
<reference evidence="1 2" key="1">
    <citation type="journal article" date="2019" name="Nat. Microbiol.">
        <title>Mediterranean grassland soil C-N compound turnover is dependent on rainfall and depth, and is mediated by genomically divergent microorganisms.</title>
        <authorList>
            <person name="Diamond S."/>
            <person name="Andeer P.F."/>
            <person name="Li Z."/>
            <person name="Crits-Christoph A."/>
            <person name="Burstein D."/>
            <person name="Anantharaman K."/>
            <person name="Lane K.R."/>
            <person name="Thomas B.C."/>
            <person name="Pan C."/>
            <person name="Northen T.R."/>
            <person name="Banfield J.F."/>
        </authorList>
    </citation>
    <scope>NUCLEOTIDE SEQUENCE [LARGE SCALE GENOMIC DNA]</scope>
    <source>
        <strain evidence="1">WS_1</strain>
    </source>
</reference>
<sequence length="97" mass="10458">MPAAREDAETEVPAAPPGAERFPRGELLLACALALILRLLYLAGAAKSPLFIHPALEEGFVLHLPRLVQCLLDVGSVFFLGATAWELWGRRPAILTA</sequence>
<proteinExistence type="predicted"/>
<feature type="non-terminal residue" evidence="1">
    <location>
        <position position="97"/>
    </location>
</feature>
<evidence type="ECO:0000313" key="2">
    <source>
        <dbReference type="Proteomes" id="UP000316292"/>
    </source>
</evidence>
<dbReference type="Proteomes" id="UP000316292">
    <property type="component" value="Unassembled WGS sequence"/>
</dbReference>
<dbReference type="AlphaFoldDB" id="A0A538S8F3"/>
<gene>
    <name evidence="1" type="ORF">E6K71_09285</name>
</gene>
<organism evidence="1 2">
    <name type="scientific">Eiseniibacteriota bacterium</name>
    <dbReference type="NCBI Taxonomy" id="2212470"/>
    <lineage>
        <taxon>Bacteria</taxon>
        <taxon>Candidatus Eiseniibacteriota</taxon>
    </lineage>
</organism>
<dbReference type="EMBL" id="VBOR01000103">
    <property type="protein sequence ID" value="TMQ47616.1"/>
    <property type="molecule type" value="Genomic_DNA"/>
</dbReference>
<comment type="caution">
    <text evidence="1">The sequence shown here is derived from an EMBL/GenBank/DDBJ whole genome shotgun (WGS) entry which is preliminary data.</text>
</comment>